<dbReference type="AlphaFoldDB" id="A0A2J7ZFC4"/>
<feature type="non-terminal residue" evidence="2">
    <location>
        <position position="212"/>
    </location>
</feature>
<dbReference type="InterPro" id="IPR000719">
    <property type="entry name" value="Prot_kinase_dom"/>
</dbReference>
<evidence type="ECO:0000313" key="2">
    <source>
        <dbReference type="EMBL" id="PNG98974.1"/>
    </source>
</evidence>
<name>A0A2J7ZFC4_9CHLO</name>
<dbReference type="Proteomes" id="UP000236333">
    <property type="component" value="Unassembled WGS sequence"/>
</dbReference>
<reference evidence="2 3" key="1">
    <citation type="journal article" date="2017" name="Mol. Biol. Evol.">
        <title>The 4-celled Tetrabaena socialis nuclear genome reveals the essential components for genetic control of cell number at the origin of multicellularity in the volvocine lineage.</title>
        <authorList>
            <person name="Featherston J."/>
            <person name="Arakaki Y."/>
            <person name="Hanschen E.R."/>
            <person name="Ferris P.J."/>
            <person name="Michod R.E."/>
            <person name="Olson B.J.S.C."/>
            <person name="Nozaki H."/>
            <person name="Durand P.M."/>
        </authorList>
    </citation>
    <scope>NUCLEOTIDE SEQUENCE [LARGE SCALE GENOMIC DNA]</scope>
    <source>
        <strain evidence="2 3">NIES-571</strain>
    </source>
</reference>
<comment type="caution">
    <text evidence="2">The sequence shown here is derived from an EMBL/GenBank/DDBJ whole genome shotgun (WGS) entry which is preliminary data.</text>
</comment>
<sequence length="212" mass="20669">MQLRIVMQYCEAGTLRDALGRGAFDAPLDGPAERGQAPTPGTSCSIGHVLQYRAGGASGGSELTGASQAAVVIEPGAQEGVLDSADASAAAGAAGAAATATGAAAALDPPLPAASTGTEADAGTAGMAAAPAVAAPAPEDAAAVGSAPATVAGARARPKCWEDVRAVPNLALALLAARDVLSGLEYLHTCAVVHGDLTECNILLKRVRPTLP</sequence>
<dbReference type="PROSITE" id="PS50011">
    <property type="entry name" value="PROTEIN_KINASE_DOM"/>
    <property type="match status" value="1"/>
</dbReference>
<feature type="domain" description="Protein kinase" evidence="1">
    <location>
        <begin position="1"/>
        <end position="212"/>
    </location>
</feature>
<dbReference type="PROSITE" id="PS00109">
    <property type="entry name" value="PROTEIN_KINASE_TYR"/>
    <property type="match status" value="1"/>
</dbReference>
<dbReference type="OrthoDB" id="346907at2759"/>
<evidence type="ECO:0000259" key="1">
    <source>
        <dbReference type="PROSITE" id="PS50011"/>
    </source>
</evidence>
<accession>A0A2J7ZFC4</accession>
<dbReference type="GO" id="GO:0005524">
    <property type="term" value="F:ATP binding"/>
    <property type="evidence" value="ECO:0007669"/>
    <property type="project" value="InterPro"/>
</dbReference>
<dbReference type="EMBL" id="PGGS01004657">
    <property type="protein sequence ID" value="PNG98974.1"/>
    <property type="molecule type" value="Genomic_DNA"/>
</dbReference>
<keyword evidence="3" id="KW-1185">Reference proteome</keyword>
<evidence type="ECO:0000313" key="3">
    <source>
        <dbReference type="Proteomes" id="UP000236333"/>
    </source>
</evidence>
<dbReference type="Gene3D" id="1.10.510.10">
    <property type="entry name" value="Transferase(Phosphotransferase) domain 1"/>
    <property type="match status" value="1"/>
</dbReference>
<protein>
    <recommendedName>
        <fullName evidence="1">Protein kinase domain-containing protein</fullName>
    </recommendedName>
</protein>
<dbReference type="SUPFAM" id="SSF56112">
    <property type="entry name" value="Protein kinase-like (PK-like)"/>
    <property type="match status" value="1"/>
</dbReference>
<dbReference type="GO" id="GO:0004672">
    <property type="term" value="F:protein kinase activity"/>
    <property type="evidence" value="ECO:0007669"/>
    <property type="project" value="InterPro"/>
</dbReference>
<gene>
    <name evidence="2" type="ORF">TSOC_015253</name>
</gene>
<organism evidence="2 3">
    <name type="scientific">Tetrabaena socialis</name>
    <dbReference type="NCBI Taxonomy" id="47790"/>
    <lineage>
        <taxon>Eukaryota</taxon>
        <taxon>Viridiplantae</taxon>
        <taxon>Chlorophyta</taxon>
        <taxon>core chlorophytes</taxon>
        <taxon>Chlorophyceae</taxon>
        <taxon>CS clade</taxon>
        <taxon>Chlamydomonadales</taxon>
        <taxon>Tetrabaenaceae</taxon>
        <taxon>Tetrabaena</taxon>
    </lineage>
</organism>
<dbReference type="InterPro" id="IPR008266">
    <property type="entry name" value="Tyr_kinase_AS"/>
</dbReference>
<dbReference type="InterPro" id="IPR011009">
    <property type="entry name" value="Kinase-like_dom_sf"/>
</dbReference>
<proteinExistence type="predicted"/>